<evidence type="ECO:0000313" key="8">
    <source>
        <dbReference type="Proteomes" id="UP001165740"/>
    </source>
</evidence>
<evidence type="ECO:0000256" key="4">
    <source>
        <dbReference type="SAM" id="Phobius"/>
    </source>
</evidence>
<organism evidence="8 9">
    <name type="scientific">Biomphalaria glabrata</name>
    <name type="common">Bloodfluke planorb</name>
    <name type="synonym">Freshwater snail</name>
    <dbReference type="NCBI Taxonomy" id="6526"/>
    <lineage>
        <taxon>Eukaryota</taxon>
        <taxon>Metazoa</taxon>
        <taxon>Spiralia</taxon>
        <taxon>Lophotrochozoa</taxon>
        <taxon>Mollusca</taxon>
        <taxon>Gastropoda</taxon>
        <taxon>Heterobranchia</taxon>
        <taxon>Euthyneura</taxon>
        <taxon>Panpulmonata</taxon>
        <taxon>Hygrophila</taxon>
        <taxon>Lymnaeoidea</taxon>
        <taxon>Planorbidae</taxon>
        <taxon>Biomphalaria</taxon>
    </lineage>
</organism>
<evidence type="ECO:0000256" key="3">
    <source>
        <dbReference type="SAM" id="MobiDB-lite"/>
    </source>
</evidence>
<dbReference type="InterPro" id="IPR035914">
    <property type="entry name" value="Sperma_CUB_dom_sf"/>
</dbReference>
<feature type="domain" description="Fibronectin type-III" evidence="7">
    <location>
        <begin position="442"/>
        <end position="529"/>
    </location>
</feature>
<dbReference type="PROSITE" id="PS50853">
    <property type="entry name" value="FN3"/>
    <property type="match status" value="1"/>
</dbReference>
<dbReference type="PANTHER" id="PTHR46908">
    <property type="entry name" value="CUBILIN-LIKE PROTEIN"/>
    <property type="match status" value="1"/>
</dbReference>
<keyword evidence="4" id="KW-1133">Transmembrane helix</keyword>
<feature type="region of interest" description="Disordered" evidence="3">
    <location>
        <begin position="577"/>
        <end position="609"/>
    </location>
</feature>
<evidence type="ECO:0000256" key="2">
    <source>
        <dbReference type="PROSITE-ProRule" id="PRU00059"/>
    </source>
</evidence>
<feature type="signal peptide" evidence="5">
    <location>
        <begin position="1"/>
        <end position="19"/>
    </location>
</feature>
<dbReference type="GeneID" id="106078244"/>
<feature type="domain" description="CUB" evidence="6">
    <location>
        <begin position="201"/>
        <end position="305"/>
    </location>
</feature>
<evidence type="ECO:0000313" key="9">
    <source>
        <dbReference type="RefSeq" id="XP_055888106.1"/>
    </source>
</evidence>
<dbReference type="InterPro" id="IPR013783">
    <property type="entry name" value="Ig-like_fold"/>
</dbReference>
<dbReference type="PROSITE" id="PS01180">
    <property type="entry name" value="CUB"/>
    <property type="match status" value="1"/>
</dbReference>
<dbReference type="SUPFAM" id="SSF49854">
    <property type="entry name" value="Spermadhesin, CUB domain"/>
    <property type="match status" value="1"/>
</dbReference>
<evidence type="ECO:0000256" key="5">
    <source>
        <dbReference type="SAM" id="SignalP"/>
    </source>
</evidence>
<feature type="compositionally biased region" description="Basic and acidic residues" evidence="3">
    <location>
        <begin position="590"/>
        <end position="604"/>
    </location>
</feature>
<dbReference type="CDD" id="cd00041">
    <property type="entry name" value="CUB"/>
    <property type="match status" value="1"/>
</dbReference>
<dbReference type="SUPFAM" id="SSF49265">
    <property type="entry name" value="Fibronectin type III"/>
    <property type="match status" value="1"/>
</dbReference>
<evidence type="ECO:0000259" key="6">
    <source>
        <dbReference type="PROSITE" id="PS01180"/>
    </source>
</evidence>
<dbReference type="InterPro" id="IPR000859">
    <property type="entry name" value="CUB_dom"/>
</dbReference>
<proteinExistence type="predicted"/>
<dbReference type="SMART" id="SM00042">
    <property type="entry name" value="CUB"/>
    <property type="match status" value="1"/>
</dbReference>
<dbReference type="Pfam" id="PF00431">
    <property type="entry name" value="CUB"/>
    <property type="match status" value="1"/>
</dbReference>
<keyword evidence="1" id="KW-1015">Disulfide bond</keyword>
<dbReference type="PANTHER" id="PTHR46908:SF8">
    <property type="entry name" value="C-TYPE LECTIN DOMAIN-CONTAINING PROTEIN"/>
    <property type="match status" value="1"/>
</dbReference>
<keyword evidence="4" id="KW-0472">Membrane</keyword>
<feature type="chain" id="PRO_5040738282" evidence="5">
    <location>
        <begin position="20"/>
        <end position="649"/>
    </location>
</feature>
<feature type="transmembrane region" description="Helical" evidence="4">
    <location>
        <begin position="534"/>
        <end position="559"/>
    </location>
</feature>
<dbReference type="Gene3D" id="2.60.120.290">
    <property type="entry name" value="Spermadhesin, CUB domain"/>
    <property type="match status" value="1"/>
</dbReference>
<dbReference type="InterPro" id="IPR052129">
    <property type="entry name" value="Spermadhesin-Link_domain"/>
</dbReference>
<evidence type="ECO:0000259" key="7">
    <source>
        <dbReference type="PROSITE" id="PS50853"/>
    </source>
</evidence>
<name>A0A9W3ALC9_BIOGL</name>
<dbReference type="AlphaFoldDB" id="A0A9W3ALC9"/>
<dbReference type="RefSeq" id="XP_055888106.1">
    <property type="nucleotide sequence ID" value="XM_056032131.1"/>
</dbReference>
<sequence>MHFIILTLFFTFQIRVILSTVCTDPSSSVKHFGRSCNSNSECITQYCSSRRCRCRTGQSFDSLINLCLPTNNMNITSVSGKLFTPSRDEYIFYRNVRPEIKWTIVGANNSYVVVSFLFTSNLPSLREKTNEVWRYHGSYRYFVTLRSVYSNGSSEYLNSAYIFYREKNTLATQLDSGLQIQVDTSYQRNMFTFIDYRVYEKDSKITETYGSIASPGYPKSYPASSIFTWTISGKSISFILTDLKLDGCCDSLTIYNGTSNSSAPLVRLYNKTTQNTFTTSGAMYIVFETNSANQSNGFSAVFYRQDLDYEEKCDANFDGMCKPGLVCRCDKYTEARCLCPDGHYFFEENCTNALQFKSMVKETTTTLTMDDYYVSFVSHYIIWSSCGRLGENSTKYFYHILVSDLTPGQEYAFKITSTMAAGTYTDQIVLTSYLTAVTLPARPGGIIAEESNLDSPPYVLKFNSSQGLVHHYNVTLVSDTQVLTYQVNTTELVTSDLTSDTLYNYTITAFNKLGNESTTFRGNVTTGPDKSLPVGVIVGATLGAIVIPCCVAVAILVLIRRRRTETTQNVNMQELKTNEVSSKSKSKKKSSGDGHLKDKNHGYDVMKVPTSPDNTALYGNLNQSTSAEDCYANSSAVQHYLDSSVYEDF</sequence>
<accession>A0A9W3ALC9</accession>
<dbReference type="Gene3D" id="2.60.40.10">
    <property type="entry name" value="Immunoglobulins"/>
    <property type="match status" value="1"/>
</dbReference>
<dbReference type="OrthoDB" id="431034at2759"/>
<dbReference type="Proteomes" id="UP001165740">
    <property type="component" value="Chromosome 6"/>
</dbReference>
<gene>
    <name evidence="9" type="primary">LOC106078244</name>
</gene>
<evidence type="ECO:0000256" key="1">
    <source>
        <dbReference type="ARBA" id="ARBA00023157"/>
    </source>
</evidence>
<protein>
    <submittedName>
        <fullName evidence="9">Uncharacterized protein LOC106078244</fullName>
    </submittedName>
</protein>
<keyword evidence="8" id="KW-1185">Reference proteome</keyword>
<dbReference type="InterPro" id="IPR036116">
    <property type="entry name" value="FN3_sf"/>
</dbReference>
<keyword evidence="4" id="KW-0812">Transmembrane</keyword>
<dbReference type="InterPro" id="IPR003961">
    <property type="entry name" value="FN3_dom"/>
</dbReference>
<keyword evidence="5" id="KW-0732">Signal</keyword>
<comment type="caution">
    <text evidence="2">Lacks conserved residue(s) required for the propagation of feature annotation.</text>
</comment>
<reference evidence="9" key="1">
    <citation type="submission" date="2025-08" db="UniProtKB">
        <authorList>
            <consortium name="RefSeq"/>
        </authorList>
    </citation>
    <scope>IDENTIFICATION</scope>
</reference>